<dbReference type="GeneID" id="62148423"/>
<dbReference type="Pfam" id="PF20150">
    <property type="entry name" value="2EXR"/>
    <property type="match status" value="1"/>
</dbReference>
<name>A0A9P5ISQ3_9HELO</name>
<dbReference type="Proteomes" id="UP000710849">
    <property type="component" value="Unassembled WGS sequence"/>
</dbReference>
<organism evidence="2 3">
    <name type="scientific">Botrytis byssoidea</name>
    <dbReference type="NCBI Taxonomy" id="139641"/>
    <lineage>
        <taxon>Eukaryota</taxon>
        <taxon>Fungi</taxon>
        <taxon>Dikarya</taxon>
        <taxon>Ascomycota</taxon>
        <taxon>Pezizomycotina</taxon>
        <taxon>Leotiomycetes</taxon>
        <taxon>Helotiales</taxon>
        <taxon>Sclerotiniaceae</taxon>
        <taxon>Botrytis</taxon>
    </lineage>
</organism>
<proteinExistence type="predicted"/>
<dbReference type="EMBL" id="RCSW01000008">
    <property type="protein sequence ID" value="KAF7945796.1"/>
    <property type="molecule type" value="Genomic_DNA"/>
</dbReference>
<accession>A0A9P5ISQ3</accession>
<dbReference type="InterPro" id="IPR045518">
    <property type="entry name" value="2EXR"/>
</dbReference>
<keyword evidence="3" id="KW-1185">Reference proteome</keyword>
<feature type="domain" description="2EXR" evidence="1">
    <location>
        <begin position="57"/>
        <end position="82"/>
    </location>
</feature>
<comment type="caution">
    <text evidence="2">The sequence shown here is derived from an EMBL/GenBank/DDBJ whole genome shotgun (WGS) entry which is preliminary data.</text>
</comment>
<dbReference type="RefSeq" id="XP_038733703.1">
    <property type="nucleotide sequence ID" value="XM_038875346.1"/>
</dbReference>
<gene>
    <name evidence="2" type="ORF">EAE97_004834</name>
</gene>
<evidence type="ECO:0000313" key="3">
    <source>
        <dbReference type="Proteomes" id="UP000710849"/>
    </source>
</evidence>
<reference evidence="2 3" key="1">
    <citation type="journal article" date="2020" name="Genome Biol. Evol.">
        <title>Comparative genomics of Sclerotiniaceae.</title>
        <authorList>
            <person name="Valero Jimenez C.A."/>
            <person name="Steentjes M."/>
            <person name="Scholten O.E."/>
            <person name="Van Kan J.A.L."/>
        </authorList>
    </citation>
    <scope>NUCLEOTIDE SEQUENCE [LARGE SCALE GENOMIC DNA]</scope>
    <source>
        <strain evidence="2 3">MUCL 94</strain>
    </source>
</reference>
<sequence length="99" mass="11621">MNSFKVSRKRQISERKLFMDAWRDLANIEIDVEVETESYAPEQSQVITPSSQALTEFHLFPKLPLQTRRMIWEFTILPRAIQDSNCMLSGEYGYDGFRS</sequence>
<dbReference type="AlphaFoldDB" id="A0A9P5ISQ3"/>
<evidence type="ECO:0000313" key="2">
    <source>
        <dbReference type="EMBL" id="KAF7945796.1"/>
    </source>
</evidence>
<evidence type="ECO:0000259" key="1">
    <source>
        <dbReference type="Pfam" id="PF20150"/>
    </source>
</evidence>
<protein>
    <recommendedName>
        <fullName evidence="1">2EXR domain-containing protein</fullName>
    </recommendedName>
</protein>